<dbReference type="AlphaFoldDB" id="A0A6C0IAN0"/>
<accession>A0A6C0IAN0</accession>
<dbReference type="Gene3D" id="3.30.2010.10">
    <property type="entry name" value="Metalloproteases ('zincins'), catalytic domain"/>
    <property type="match status" value="1"/>
</dbReference>
<name>A0A6C0IAN0_9ZZZZ</name>
<organism evidence="2">
    <name type="scientific">viral metagenome</name>
    <dbReference type="NCBI Taxonomy" id="1070528"/>
    <lineage>
        <taxon>unclassified sequences</taxon>
        <taxon>metagenomes</taxon>
        <taxon>organismal metagenomes</taxon>
    </lineage>
</organism>
<dbReference type="EMBL" id="MN740152">
    <property type="protein sequence ID" value="QHT89799.1"/>
    <property type="molecule type" value="Genomic_DNA"/>
</dbReference>
<sequence>MSDLYDMLNKITSWSILQSQYPLVSVKSTVDNKVYKVRDLPDKQKAADLLARIRIKMNKFIIYLETTYPNKLQIQRLVKNFKANPDRLLEATPDADHTSYSINKGEKVHLCLRQREKTNESLVDENIMFFVALHEMAHMITASIGHGQDFWNNFGFLLKEAEKQGLYRHTDFKSQPVSYCGVSITDAPRYDSSKDQEDTRSGTDFQIGTIVESNH</sequence>
<dbReference type="Pfam" id="PF08325">
    <property type="entry name" value="WLM"/>
    <property type="match status" value="1"/>
</dbReference>
<evidence type="ECO:0000313" key="2">
    <source>
        <dbReference type="EMBL" id="QHT89799.1"/>
    </source>
</evidence>
<proteinExistence type="predicted"/>
<dbReference type="InterPro" id="IPR013536">
    <property type="entry name" value="WLM_dom"/>
</dbReference>
<evidence type="ECO:0000259" key="1">
    <source>
        <dbReference type="Pfam" id="PF08325"/>
    </source>
</evidence>
<feature type="domain" description="WLM" evidence="1">
    <location>
        <begin position="88"/>
        <end position="189"/>
    </location>
</feature>
<reference evidence="2" key="1">
    <citation type="journal article" date="2020" name="Nature">
        <title>Giant virus diversity and host interactions through global metagenomics.</title>
        <authorList>
            <person name="Schulz F."/>
            <person name="Roux S."/>
            <person name="Paez-Espino D."/>
            <person name="Jungbluth S."/>
            <person name="Walsh D.A."/>
            <person name="Denef V.J."/>
            <person name="McMahon K.D."/>
            <person name="Konstantinidis K.T."/>
            <person name="Eloe-Fadrosh E.A."/>
            <person name="Kyrpides N.C."/>
            <person name="Woyke T."/>
        </authorList>
    </citation>
    <scope>NUCLEOTIDE SEQUENCE</scope>
    <source>
        <strain evidence="2">GVMAG-M-3300023184-62</strain>
    </source>
</reference>
<protein>
    <recommendedName>
        <fullName evidence="1">WLM domain-containing protein</fullName>
    </recommendedName>
</protein>